<comment type="similarity">
    <text evidence="1">Belongs to the LytR/CpsA/Psr (LCP) family.</text>
</comment>
<dbReference type="EMBL" id="PCGZ01000003">
    <property type="protein sequence ID" value="PKU91577.1"/>
    <property type="molecule type" value="Genomic_DNA"/>
</dbReference>
<dbReference type="InterPro" id="IPR050922">
    <property type="entry name" value="LytR/CpsA/Psr_CW_biosynth"/>
</dbReference>
<proteinExistence type="inferred from homology"/>
<organism evidence="5 6">
    <name type="scientific">Bifidobacterium pseudolongum subsp. globosum</name>
    <dbReference type="NCBI Taxonomy" id="1690"/>
    <lineage>
        <taxon>Bacteria</taxon>
        <taxon>Bacillati</taxon>
        <taxon>Actinomycetota</taxon>
        <taxon>Actinomycetes</taxon>
        <taxon>Bifidobacteriales</taxon>
        <taxon>Bifidobacteriaceae</taxon>
        <taxon>Bifidobacterium</taxon>
    </lineage>
</organism>
<dbReference type="PANTHER" id="PTHR33392:SF6">
    <property type="entry name" value="POLYISOPRENYL-TEICHOIC ACID--PEPTIDOGLYCAN TEICHOIC ACID TRANSFERASE TAGU"/>
    <property type="match status" value="1"/>
</dbReference>
<accession>A0A2N3QJA9</accession>
<dbReference type="RefSeq" id="WP_180327503.1">
    <property type="nucleotide sequence ID" value="NZ_PCGZ01000003.1"/>
</dbReference>
<keyword evidence="3" id="KW-0812">Transmembrane</keyword>
<dbReference type="InterPro" id="IPR004474">
    <property type="entry name" value="LytR_CpsA_psr"/>
</dbReference>
<evidence type="ECO:0000313" key="6">
    <source>
        <dbReference type="Proteomes" id="UP000233730"/>
    </source>
</evidence>
<name>A0A2N3QJA9_9BIFI</name>
<feature type="domain" description="Cell envelope-related transcriptional attenuator" evidence="4">
    <location>
        <begin position="182"/>
        <end position="324"/>
    </location>
</feature>
<evidence type="ECO:0000313" key="5">
    <source>
        <dbReference type="EMBL" id="PKU91577.1"/>
    </source>
</evidence>
<comment type="caution">
    <text evidence="5">The sequence shown here is derived from an EMBL/GenBank/DDBJ whole genome shotgun (WGS) entry which is preliminary data.</text>
</comment>
<feature type="transmembrane region" description="Helical" evidence="3">
    <location>
        <begin position="118"/>
        <end position="140"/>
    </location>
</feature>
<reference evidence="5 6" key="1">
    <citation type="submission" date="2017-10" db="EMBL/GenBank/DDBJ databases">
        <title>Bifidobacterium genomics.</title>
        <authorList>
            <person name="Lugli G.A."/>
            <person name="Milani C."/>
            <person name="Mancabelli L."/>
        </authorList>
    </citation>
    <scope>NUCLEOTIDE SEQUENCE [LARGE SCALE GENOMIC DNA]</scope>
    <source>
        <strain evidence="5 6">1524B</strain>
    </source>
</reference>
<keyword evidence="3" id="KW-1133">Transmembrane helix</keyword>
<feature type="region of interest" description="Disordered" evidence="2">
    <location>
        <begin position="1"/>
        <end position="110"/>
    </location>
</feature>
<evidence type="ECO:0000256" key="2">
    <source>
        <dbReference type="SAM" id="MobiDB-lite"/>
    </source>
</evidence>
<evidence type="ECO:0000259" key="4">
    <source>
        <dbReference type="Pfam" id="PF03816"/>
    </source>
</evidence>
<feature type="compositionally biased region" description="Polar residues" evidence="2">
    <location>
        <begin position="81"/>
        <end position="91"/>
    </location>
</feature>
<dbReference type="Pfam" id="PF03816">
    <property type="entry name" value="LytR_cpsA_psr"/>
    <property type="match status" value="1"/>
</dbReference>
<dbReference type="Proteomes" id="UP000233730">
    <property type="component" value="Unassembled WGS sequence"/>
</dbReference>
<keyword evidence="3" id="KW-0472">Membrane</keyword>
<gene>
    <name evidence="5" type="ORF">CQR46_0665</name>
</gene>
<evidence type="ECO:0000256" key="1">
    <source>
        <dbReference type="ARBA" id="ARBA00006068"/>
    </source>
</evidence>
<feature type="compositionally biased region" description="Low complexity" evidence="2">
    <location>
        <begin position="70"/>
        <end position="80"/>
    </location>
</feature>
<protein>
    <submittedName>
        <fullName evidence="5">Transcriptional regulator</fullName>
    </submittedName>
</protein>
<evidence type="ECO:0000256" key="3">
    <source>
        <dbReference type="SAM" id="Phobius"/>
    </source>
</evidence>
<dbReference type="NCBIfam" id="TIGR00350">
    <property type="entry name" value="lytR_cpsA_psr"/>
    <property type="match status" value="1"/>
</dbReference>
<feature type="compositionally biased region" description="Low complexity" evidence="2">
    <location>
        <begin position="45"/>
        <end position="56"/>
    </location>
</feature>
<dbReference type="Gene3D" id="3.40.630.190">
    <property type="entry name" value="LCP protein"/>
    <property type="match status" value="1"/>
</dbReference>
<sequence length="424" mass="44956">MTNDEGHGLPDTPPSFAPKPRRKATVQDAQGQPAPPSFAPHSRRSSSSAPATQPAPASIPPRVARDRASRATAGASSNAATNQRLQQPARSTTTAAAVTARPSNARPHTTHHRVRNGLIAALVIVLVTALCTGFGIWNWVSGSLRKEDWLTGKAAGSATTWLILGSDERDGTTGSDDTPGDRTDTILILTKPKHGPSSLISVPRDSLVQVDDALLKINAVMQIYGRQELATQIEDITGQKVDHVAKITFGGLTGVVDALGGIELCYDQDVDDELSDLHWKAGCHVVDGHTALAFSRMRYSDPKGDFGRAERQRQVIGAIARKAASPATLMNFGTVRKVGDAALQAITVDERTNPKTLLDMLLAFRGASGSHGITGSLYWSDPNYYVDGVGSCVLLDNPRNLELFTQLADGTHDPGVVGSAAELG</sequence>
<dbReference type="PANTHER" id="PTHR33392">
    <property type="entry name" value="POLYISOPRENYL-TEICHOIC ACID--PEPTIDOGLYCAN TEICHOIC ACID TRANSFERASE TAGU"/>
    <property type="match status" value="1"/>
</dbReference>
<dbReference type="AlphaFoldDB" id="A0A2N3QJA9"/>